<dbReference type="Pfam" id="PF13920">
    <property type="entry name" value="zf-C3HC4_3"/>
    <property type="match status" value="1"/>
</dbReference>
<sequence>MSELGLGTHHATPASPETTTFLDLLRQIDGHDHTRRKKRTLKERLGFKRIGCCGPAWGLRLTNNSRARERDEPFETGLVSELDHVTGRMNLATALAAERHYQREPTAASSGSSTPLPVSLMRLLEETAERVVVEGTETERVTASSTVKGSDSVCCVCMGRKKGAAFIPCGHTFCRVCSREVWLNRGSYTSFVGLFPLLSRRISPLVKVDEISQTIDSDSFTVHNSVRFAGPLATTSLSTNAKFEVRSPKRVQVKFEQGVIGTPQLTDSIEIPEFVEVLGQKIDLNPIRGLLTSVQDTASSVARTISSQPPLKFSLPGDSAQSWLLTTYLDKDLRISRGDGGSVFVLIREGSSLLNP</sequence>
<protein>
    <recommendedName>
        <fullName evidence="5">Plastid lipid-associated protein/fibrillin conserved domain-containing protein</fullName>
    </recommendedName>
</protein>
<gene>
    <name evidence="6" type="ORF">DY000_02003205</name>
</gene>
<keyword evidence="7" id="KW-1185">Reference proteome</keyword>
<evidence type="ECO:0000256" key="3">
    <source>
        <dbReference type="ARBA" id="ARBA00022640"/>
    </source>
</evidence>
<dbReference type="Gene3D" id="3.30.40.10">
    <property type="entry name" value="Zinc/RING finger domain, C3HC4 (zinc finger)"/>
    <property type="match status" value="1"/>
</dbReference>
<evidence type="ECO:0000313" key="6">
    <source>
        <dbReference type="EMBL" id="KAF3546736.1"/>
    </source>
</evidence>
<dbReference type="PANTHER" id="PTHR46629">
    <property type="entry name" value="OS01G0917900 PROTEIN"/>
    <property type="match status" value="1"/>
</dbReference>
<proteinExistence type="inferred from homology"/>
<accession>A0ABQ7C4X9</accession>
<dbReference type="Pfam" id="PF04755">
    <property type="entry name" value="PAP_fibrillin"/>
    <property type="match status" value="1"/>
</dbReference>
<dbReference type="CDD" id="cd16449">
    <property type="entry name" value="RING-HC"/>
    <property type="match status" value="1"/>
</dbReference>
<dbReference type="EMBL" id="QGKV02000832">
    <property type="protein sequence ID" value="KAF3546736.1"/>
    <property type="molecule type" value="Genomic_DNA"/>
</dbReference>
<keyword evidence="4" id="KW-0809">Transit peptide</keyword>
<dbReference type="Proteomes" id="UP000266723">
    <property type="component" value="Unassembled WGS sequence"/>
</dbReference>
<evidence type="ECO:0000256" key="1">
    <source>
        <dbReference type="ARBA" id="ARBA00004229"/>
    </source>
</evidence>
<comment type="caution">
    <text evidence="6">The sequence shown here is derived from an EMBL/GenBank/DDBJ whole genome shotgun (WGS) entry which is preliminary data.</text>
</comment>
<dbReference type="SUPFAM" id="SSF57850">
    <property type="entry name" value="RING/U-box"/>
    <property type="match status" value="1"/>
</dbReference>
<organism evidence="6 7">
    <name type="scientific">Brassica cretica</name>
    <name type="common">Mustard</name>
    <dbReference type="NCBI Taxonomy" id="69181"/>
    <lineage>
        <taxon>Eukaryota</taxon>
        <taxon>Viridiplantae</taxon>
        <taxon>Streptophyta</taxon>
        <taxon>Embryophyta</taxon>
        <taxon>Tracheophyta</taxon>
        <taxon>Spermatophyta</taxon>
        <taxon>Magnoliopsida</taxon>
        <taxon>eudicotyledons</taxon>
        <taxon>Gunneridae</taxon>
        <taxon>Pentapetalae</taxon>
        <taxon>rosids</taxon>
        <taxon>malvids</taxon>
        <taxon>Brassicales</taxon>
        <taxon>Brassicaceae</taxon>
        <taxon>Brassiceae</taxon>
        <taxon>Brassica</taxon>
    </lineage>
</organism>
<dbReference type="InterPro" id="IPR006843">
    <property type="entry name" value="PAP/fibrillin_dom"/>
</dbReference>
<keyword evidence="3" id="KW-0934">Plastid</keyword>
<feature type="domain" description="Plastid lipid-associated protein/fibrillin conserved" evidence="5">
    <location>
        <begin position="188"/>
        <end position="346"/>
    </location>
</feature>
<comment type="similarity">
    <text evidence="2">Belongs to the PAP/fibrillin family.</text>
</comment>
<evidence type="ECO:0000313" key="7">
    <source>
        <dbReference type="Proteomes" id="UP000266723"/>
    </source>
</evidence>
<evidence type="ECO:0000256" key="4">
    <source>
        <dbReference type="ARBA" id="ARBA00022946"/>
    </source>
</evidence>
<reference evidence="6 7" key="1">
    <citation type="journal article" date="2020" name="BMC Genomics">
        <title>Intraspecific diversification of the crop wild relative Brassica cretica Lam. using demographic model selection.</title>
        <authorList>
            <person name="Kioukis A."/>
            <person name="Michalopoulou V.A."/>
            <person name="Briers L."/>
            <person name="Pirintsos S."/>
            <person name="Studholme D.J."/>
            <person name="Pavlidis P."/>
            <person name="Sarris P.F."/>
        </authorList>
    </citation>
    <scope>NUCLEOTIDE SEQUENCE [LARGE SCALE GENOMIC DNA]</scope>
    <source>
        <strain evidence="7">cv. PFS-1207/04</strain>
    </source>
</reference>
<comment type="subcellular location">
    <subcellularLocation>
        <location evidence="1">Plastid</location>
        <location evidence="1">Chloroplast</location>
    </subcellularLocation>
</comment>
<dbReference type="InterPro" id="IPR013083">
    <property type="entry name" value="Znf_RING/FYVE/PHD"/>
</dbReference>
<evidence type="ECO:0000256" key="2">
    <source>
        <dbReference type="ARBA" id="ARBA00005845"/>
    </source>
</evidence>
<evidence type="ECO:0000259" key="5">
    <source>
        <dbReference type="Pfam" id="PF04755"/>
    </source>
</evidence>
<name>A0ABQ7C4X9_BRACR</name>